<dbReference type="InterPro" id="IPR045337">
    <property type="entry name" value="MmgE_PrpD_C"/>
</dbReference>
<evidence type="ECO:0000256" key="1">
    <source>
        <dbReference type="ARBA" id="ARBA00006174"/>
    </source>
</evidence>
<dbReference type="PANTHER" id="PTHR16943:SF8">
    <property type="entry name" value="2-METHYLCITRATE DEHYDRATASE"/>
    <property type="match status" value="1"/>
</dbReference>
<dbReference type="GO" id="GO:0051537">
    <property type="term" value="F:2 iron, 2 sulfur cluster binding"/>
    <property type="evidence" value="ECO:0007669"/>
    <property type="project" value="InterPro"/>
</dbReference>
<dbReference type="NCBIfam" id="NF006943">
    <property type="entry name" value="PRK09425.1"/>
    <property type="match status" value="1"/>
</dbReference>
<evidence type="ECO:0000256" key="2">
    <source>
        <dbReference type="ARBA" id="ARBA00022532"/>
    </source>
</evidence>
<evidence type="ECO:0000256" key="3">
    <source>
        <dbReference type="ARBA" id="ARBA00023239"/>
    </source>
</evidence>
<gene>
    <name evidence="6" type="ORF">METZ01_LOCUS58813</name>
</gene>
<dbReference type="SUPFAM" id="SSF103378">
    <property type="entry name" value="2-methylcitrate dehydratase PrpD"/>
    <property type="match status" value="1"/>
</dbReference>
<dbReference type="NCBIfam" id="TIGR02330">
    <property type="entry name" value="prpD"/>
    <property type="match status" value="1"/>
</dbReference>
<dbReference type="InterPro" id="IPR036148">
    <property type="entry name" value="MmgE/PrpD_sf"/>
</dbReference>
<dbReference type="PANTHER" id="PTHR16943">
    <property type="entry name" value="2-METHYLCITRATE DEHYDRATASE-RELATED"/>
    <property type="match status" value="1"/>
</dbReference>
<dbReference type="GO" id="GO:0006099">
    <property type="term" value="P:tricarboxylic acid cycle"/>
    <property type="evidence" value="ECO:0007669"/>
    <property type="project" value="UniProtKB-KW"/>
</dbReference>
<reference evidence="6" key="1">
    <citation type="submission" date="2018-05" db="EMBL/GenBank/DDBJ databases">
        <authorList>
            <person name="Lanie J.A."/>
            <person name="Ng W.-L."/>
            <person name="Kazmierczak K.M."/>
            <person name="Andrzejewski T.M."/>
            <person name="Davidsen T.M."/>
            <person name="Wayne K.J."/>
            <person name="Tettelin H."/>
            <person name="Glass J.I."/>
            <person name="Rusch D."/>
            <person name="Podicherti R."/>
            <person name="Tsui H.-C.T."/>
            <person name="Winkler M.E."/>
        </authorList>
    </citation>
    <scope>NUCLEOTIDE SEQUENCE</scope>
</reference>
<dbReference type="GO" id="GO:0019679">
    <property type="term" value="P:propionate metabolic process, methylcitrate cycle"/>
    <property type="evidence" value="ECO:0007669"/>
    <property type="project" value="InterPro"/>
</dbReference>
<evidence type="ECO:0000259" key="5">
    <source>
        <dbReference type="Pfam" id="PF19305"/>
    </source>
</evidence>
<keyword evidence="3" id="KW-0456">Lyase</keyword>
<evidence type="ECO:0000259" key="4">
    <source>
        <dbReference type="Pfam" id="PF03972"/>
    </source>
</evidence>
<evidence type="ECO:0008006" key="7">
    <source>
        <dbReference type="Google" id="ProtNLM"/>
    </source>
</evidence>
<name>A0A381SR41_9ZZZZ</name>
<dbReference type="InterPro" id="IPR045336">
    <property type="entry name" value="MmgE_PrpD_N"/>
</dbReference>
<accession>A0A381SR41</accession>
<feature type="domain" description="MmgE/PrpD N-terminal" evidence="4">
    <location>
        <begin position="19"/>
        <end position="271"/>
    </location>
</feature>
<dbReference type="InterPro" id="IPR005656">
    <property type="entry name" value="MmgE_PrpD"/>
</dbReference>
<dbReference type="Pfam" id="PF03972">
    <property type="entry name" value="MmgE_PrpD_N"/>
    <property type="match status" value="1"/>
</dbReference>
<sequence>MSVNSEVNVRPDPDGELIDIADYVMDYVIDSVEARETARNCLMDTLGCGFLAQTFPDCLKHLGPLVPGTEVRNGVRVPGTSFELDPVKAAWDIGCMVRWLDFNDTWLAAEWGHPSDNLGAILSVADYVSRNSLASGGAPLLMKDVIDSMIKAHEIQGCLALENSFNRVGLDHVLLVRVASTAVVAAMLGGTRDQVVDALSHAFIDGSSLRTYRHAPNAGPRKSWAAGDATSRAVRLAMLVLKGEIGYPSALSAPTWGFYDVSFQGKPFQFQRPYGTYVMENVLFKISYPAEFHAQTAVEAAVALHPEVLPRLQEVDKVVLTTHESAIRIISKTGALNNPADRDHCLQYMVAVGLLKGDLVAADYEDSVASDSRLDRIRESMVVEEDVRFSEEYHQPEKRSIANAVQVFFRDGTATEKVTVEYPLGHRRRRKEGIPLLEDKFRRNLSARFPAPHANEIETLCMDQDALESTPVDEFMGLLVVPS</sequence>
<feature type="domain" description="MmgE/PrpD C-terminal" evidence="5">
    <location>
        <begin position="288"/>
        <end position="461"/>
    </location>
</feature>
<comment type="similarity">
    <text evidence="1">Belongs to the PrpD family.</text>
</comment>
<dbReference type="Gene3D" id="1.10.4100.10">
    <property type="entry name" value="2-methylcitrate dehydratase PrpD"/>
    <property type="match status" value="1"/>
</dbReference>
<dbReference type="InterPro" id="IPR042183">
    <property type="entry name" value="MmgE/PrpD_sf_1"/>
</dbReference>
<dbReference type="GO" id="GO:0047547">
    <property type="term" value="F:2-methylcitrate dehydratase activity"/>
    <property type="evidence" value="ECO:0007669"/>
    <property type="project" value="InterPro"/>
</dbReference>
<dbReference type="InterPro" id="IPR012705">
    <property type="entry name" value="2Me_IsoCit_deHydtase_PrpD"/>
</dbReference>
<dbReference type="InterPro" id="IPR042188">
    <property type="entry name" value="MmgE/PrpD_sf_2"/>
</dbReference>
<protein>
    <recommendedName>
        <fullName evidence="7">2-methylcitrate dehydratase</fullName>
    </recommendedName>
</protein>
<organism evidence="6">
    <name type="scientific">marine metagenome</name>
    <dbReference type="NCBI Taxonomy" id="408172"/>
    <lineage>
        <taxon>unclassified sequences</taxon>
        <taxon>metagenomes</taxon>
        <taxon>ecological metagenomes</taxon>
    </lineage>
</organism>
<dbReference type="EMBL" id="UINC01003395">
    <property type="protein sequence ID" value="SVA05959.1"/>
    <property type="molecule type" value="Genomic_DNA"/>
</dbReference>
<evidence type="ECO:0000313" key="6">
    <source>
        <dbReference type="EMBL" id="SVA05959.1"/>
    </source>
</evidence>
<dbReference type="Pfam" id="PF19305">
    <property type="entry name" value="MmgE_PrpD_C"/>
    <property type="match status" value="1"/>
</dbReference>
<keyword evidence="2" id="KW-0816">Tricarboxylic acid cycle</keyword>
<dbReference type="AlphaFoldDB" id="A0A381SR41"/>
<dbReference type="Gene3D" id="3.30.1330.120">
    <property type="entry name" value="2-methylcitrate dehydratase PrpD"/>
    <property type="match status" value="1"/>
</dbReference>
<proteinExistence type="inferred from homology"/>